<evidence type="ECO:0000259" key="7">
    <source>
        <dbReference type="PROSITE" id="PS52035"/>
    </source>
</evidence>
<feature type="compositionally biased region" description="Basic residues" evidence="6">
    <location>
        <begin position="911"/>
        <end position="936"/>
    </location>
</feature>
<dbReference type="EMBL" id="GL832961">
    <property type="protein sequence ID" value="EGD82556.1"/>
    <property type="molecule type" value="Genomic_DNA"/>
</dbReference>
<feature type="compositionally biased region" description="Polar residues" evidence="6">
    <location>
        <begin position="1261"/>
        <end position="1278"/>
    </location>
</feature>
<feature type="compositionally biased region" description="Low complexity" evidence="6">
    <location>
        <begin position="730"/>
        <end position="741"/>
    </location>
</feature>
<evidence type="ECO:0000256" key="3">
    <source>
        <dbReference type="ARBA" id="ARBA00024524"/>
    </source>
</evidence>
<feature type="compositionally biased region" description="Basic and acidic residues" evidence="6">
    <location>
        <begin position="1302"/>
        <end position="1313"/>
    </location>
</feature>
<dbReference type="OrthoDB" id="10253041at2759"/>
<feature type="compositionally biased region" description="Polar residues" evidence="6">
    <location>
        <begin position="708"/>
        <end position="729"/>
    </location>
</feature>
<dbReference type="SUPFAM" id="SSF48371">
    <property type="entry name" value="ARM repeat"/>
    <property type="match status" value="1"/>
</dbReference>
<dbReference type="MEROPS" id="M14.028"/>
<dbReference type="InParanoid" id="F2U4J0"/>
<dbReference type="InterPro" id="IPR000834">
    <property type="entry name" value="Peptidase_M14"/>
</dbReference>
<feature type="region of interest" description="Disordered" evidence="6">
    <location>
        <begin position="1056"/>
        <end position="1553"/>
    </location>
</feature>
<gene>
    <name evidence="8" type="ORF">PTSG_03208</name>
</gene>
<feature type="compositionally biased region" description="Polar residues" evidence="6">
    <location>
        <begin position="110"/>
        <end position="123"/>
    </location>
</feature>
<evidence type="ECO:0000256" key="5">
    <source>
        <dbReference type="PROSITE-ProRule" id="PRU01379"/>
    </source>
</evidence>
<keyword evidence="9" id="KW-1185">Reference proteome</keyword>
<feature type="active site" description="Proton donor/acceptor" evidence="5">
    <location>
        <position position="1936"/>
    </location>
</feature>
<dbReference type="Proteomes" id="UP000007799">
    <property type="component" value="Unassembled WGS sequence"/>
</dbReference>
<dbReference type="InterPro" id="IPR011989">
    <property type="entry name" value="ARM-like"/>
</dbReference>
<accession>F2U4J0</accession>
<proteinExistence type="inferred from homology"/>
<feature type="compositionally biased region" description="Acidic residues" evidence="6">
    <location>
        <begin position="1397"/>
        <end position="1431"/>
    </location>
</feature>
<dbReference type="GeneID" id="16076379"/>
<dbReference type="PANTHER" id="PTHR12756">
    <property type="entry name" value="CYTOSOLIC CARBOXYPEPTIDASE"/>
    <property type="match status" value="1"/>
</dbReference>
<dbReference type="InterPro" id="IPR016024">
    <property type="entry name" value="ARM-type_fold"/>
</dbReference>
<feature type="compositionally biased region" description="Pro residues" evidence="6">
    <location>
        <begin position="85"/>
        <end position="100"/>
    </location>
</feature>
<dbReference type="GO" id="GO:0008270">
    <property type="term" value="F:zinc ion binding"/>
    <property type="evidence" value="ECO:0007669"/>
    <property type="project" value="InterPro"/>
</dbReference>
<feature type="compositionally biased region" description="Acidic residues" evidence="6">
    <location>
        <begin position="1216"/>
        <end position="1231"/>
    </location>
</feature>
<dbReference type="SUPFAM" id="SSF53187">
    <property type="entry name" value="Zn-dependent exopeptidases"/>
    <property type="match status" value="1"/>
</dbReference>
<feature type="compositionally biased region" description="Low complexity" evidence="6">
    <location>
        <begin position="183"/>
        <end position="222"/>
    </location>
</feature>
<comment type="cofactor">
    <cofactor evidence="1">
        <name>Zn(2+)</name>
        <dbReference type="ChEBI" id="CHEBI:29105"/>
    </cofactor>
</comment>
<feature type="compositionally biased region" description="Polar residues" evidence="6">
    <location>
        <begin position="1064"/>
        <end position="1085"/>
    </location>
</feature>
<evidence type="ECO:0000256" key="2">
    <source>
        <dbReference type="ARBA" id="ARBA00005988"/>
    </source>
</evidence>
<dbReference type="InterPro" id="IPR050821">
    <property type="entry name" value="Cytosolic_carboxypeptidase"/>
</dbReference>
<dbReference type="GO" id="GO:0004181">
    <property type="term" value="F:metallocarboxypeptidase activity"/>
    <property type="evidence" value="ECO:0007669"/>
    <property type="project" value="InterPro"/>
</dbReference>
<feature type="compositionally biased region" description="Low complexity" evidence="6">
    <location>
        <begin position="681"/>
        <end position="699"/>
    </location>
</feature>
<dbReference type="Gene3D" id="1.25.10.10">
    <property type="entry name" value="Leucine-rich Repeat Variant"/>
    <property type="match status" value="1"/>
</dbReference>
<reference evidence="8" key="1">
    <citation type="submission" date="2009-08" db="EMBL/GenBank/DDBJ databases">
        <title>Annotation of Salpingoeca rosetta.</title>
        <authorList>
            <consortium name="The Broad Institute Genome Sequencing Platform"/>
            <person name="Russ C."/>
            <person name="Cuomo C."/>
            <person name="Burger G."/>
            <person name="Gray M.W."/>
            <person name="Holland P.W.H."/>
            <person name="King N."/>
            <person name="Lang F.B.F."/>
            <person name="Roger A.J."/>
            <person name="Ruiz-Trillo I."/>
            <person name="Young S.K."/>
            <person name="Zeng Q."/>
            <person name="Gargeya S."/>
            <person name="Alvarado L."/>
            <person name="Berlin A."/>
            <person name="Chapman S.B."/>
            <person name="Chen Z."/>
            <person name="Freedman E."/>
            <person name="Gellesch M."/>
            <person name="Goldberg J."/>
            <person name="Griggs A."/>
            <person name="Gujja S."/>
            <person name="Heilman E."/>
            <person name="Heiman D."/>
            <person name="Howarth C."/>
            <person name="Mehta T."/>
            <person name="Neiman D."/>
            <person name="Pearson M."/>
            <person name="Roberts A."/>
            <person name="Saif S."/>
            <person name="Shea T."/>
            <person name="Shenoy N."/>
            <person name="Sisk P."/>
            <person name="Stolte C."/>
            <person name="Sykes S."/>
            <person name="White J."/>
            <person name="Yandava C."/>
            <person name="Haas B."/>
            <person name="Nusbaum C."/>
            <person name="Birren B."/>
        </authorList>
    </citation>
    <scope>NUCLEOTIDE SEQUENCE [LARGE SCALE GENOMIC DNA]</scope>
    <source>
        <strain evidence="8">ATCC 50818</strain>
    </source>
</reference>
<feature type="compositionally biased region" description="Polar residues" evidence="6">
    <location>
        <begin position="751"/>
        <end position="761"/>
    </location>
</feature>
<dbReference type="PROSITE" id="PS52035">
    <property type="entry name" value="PEPTIDASE_M14"/>
    <property type="match status" value="1"/>
</dbReference>
<organism evidence="9">
    <name type="scientific">Salpingoeca rosetta (strain ATCC 50818 / BSB-021)</name>
    <dbReference type="NCBI Taxonomy" id="946362"/>
    <lineage>
        <taxon>Eukaryota</taxon>
        <taxon>Choanoflagellata</taxon>
        <taxon>Craspedida</taxon>
        <taxon>Salpingoecidae</taxon>
        <taxon>Salpingoeca</taxon>
    </lineage>
</organism>
<evidence type="ECO:0000313" key="9">
    <source>
        <dbReference type="Proteomes" id="UP000007799"/>
    </source>
</evidence>
<feature type="compositionally biased region" description="Acidic residues" evidence="6">
    <location>
        <begin position="1087"/>
        <end position="1107"/>
    </location>
</feature>
<dbReference type="Pfam" id="PF00246">
    <property type="entry name" value="Peptidase_M14"/>
    <property type="match status" value="1"/>
</dbReference>
<comment type="catalytic activity">
    <reaction evidence="3">
        <text>C-terminal L-alpha-aminoacyl-L-glutamyl-L-glutamyl-[tubulin] + H2O = C-terminal L-alpha-aminoacyl-L-glutamyl-[tubulin] + L-glutamate</text>
        <dbReference type="Rhea" id="RHEA:63792"/>
        <dbReference type="Rhea" id="RHEA-COMP:16435"/>
        <dbReference type="Rhea" id="RHEA-COMP:16436"/>
        <dbReference type="ChEBI" id="CHEBI:15377"/>
        <dbReference type="ChEBI" id="CHEBI:29985"/>
        <dbReference type="ChEBI" id="CHEBI:149555"/>
        <dbReference type="ChEBI" id="CHEBI:149556"/>
        <dbReference type="EC" id="3.4.17.24"/>
    </reaction>
    <physiologicalReaction direction="left-to-right" evidence="3">
        <dbReference type="Rhea" id="RHEA:63793"/>
    </physiologicalReaction>
</comment>
<dbReference type="Gene3D" id="3.40.630.10">
    <property type="entry name" value="Zn peptidases"/>
    <property type="match status" value="1"/>
</dbReference>
<feature type="compositionally biased region" description="Basic and acidic residues" evidence="6">
    <location>
        <begin position="1242"/>
        <end position="1251"/>
    </location>
</feature>
<dbReference type="Pfam" id="PF25571">
    <property type="entry name" value="TPR_CCP1_N"/>
    <property type="match status" value="1"/>
</dbReference>
<feature type="compositionally biased region" description="Acidic residues" evidence="6">
    <location>
        <begin position="1443"/>
        <end position="1493"/>
    </location>
</feature>
<dbReference type="eggNOG" id="KOG3641">
    <property type="taxonomic scope" value="Eukaryota"/>
</dbReference>
<feature type="compositionally biased region" description="Basic and acidic residues" evidence="6">
    <location>
        <begin position="1111"/>
        <end position="1128"/>
    </location>
</feature>
<evidence type="ECO:0000313" key="8">
    <source>
        <dbReference type="EMBL" id="EGD82556.1"/>
    </source>
</evidence>
<comment type="similarity">
    <text evidence="2 5">Belongs to the peptidase M14 family.</text>
</comment>
<evidence type="ECO:0000256" key="1">
    <source>
        <dbReference type="ARBA" id="ARBA00001947"/>
    </source>
</evidence>
<evidence type="ECO:0000256" key="6">
    <source>
        <dbReference type="SAM" id="MobiDB-lite"/>
    </source>
</evidence>
<feature type="compositionally biased region" description="Low complexity" evidence="6">
    <location>
        <begin position="762"/>
        <end position="777"/>
    </location>
</feature>
<dbReference type="FunCoup" id="F2U4J0">
    <property type="interactions" value="700"/>
</dbReference>
<evidence type="ECO:0000256" key="4">
    <source>
        <dbReference type="ARBA" id="ARBA00026108"/>
    </source>
</evidence>
<protein>
    <recommendedName>
        <fullName evidence="4">tubulin-glutamate carboxypeptidase</fullName>
        <ecNumber evidence="4">3.4.17.24</ecNumber>
    </recommendedName>
</protein>
<dbReference type="KEGG" id="sre:PTSG_03208"/>
<feature type="compositionally biased region" description="Acidic residues" evidence="6">
    <location>
        <begin position="1370"/>
        <end position="1380"/>
    </location>
</feature>
<feature type="compositionally biased region" description="Low complexity" evidence="6">
    <location>
        <begin position="149"/>
        <end position="175"/>
    </location>
</feature>
<feature type="region of interest" description="Disordered" evidence="6">
    <location>
        <begin position="853"/>
        <end position="1043"/>
    </location>
</feature>
<feature type="compositionally biased region" description="Low complexity" evidence="6">
    <location>
        <begin position="643"/>
        <end position="665"/>
    </location>
</feature>
<feature type="region of interest" description="Disordered" evidence="6">
    <location>
        <begin position="1"/>
        <end position="258"/>
    </location>
</feature>
<dbReference type="GO" id="GO:0006508">
    <property type="term" value="P:proteolysis"/>
    <property type="evidence" value="ECO:0007669"/>
    <property type="project" value="InterPro"/>
</dbReference>
<feature type="compositionally biased region" description="Basic and acidic residues" evidence="6">
    <location>
        <begin position="1518"/>
        <end position="1527"/>
    </location>
</feature>
<feature type="compositionally biased region" description="Low complexity" evidence="6">
    <location>
        <begin position="1136"/>
        <end position="1147"/>
    </location>
</feature>
<dbReference type="PANTHER" id="PTHR12756:SF11">
    <property type="entry name" value="CYTOSOLIC CARBOXYPEPTIDASE 1"/>
    <property type="match status" value="1"/>
</dbReference>
<feature type="domain" description="Peptidase M14" evidence="7">
    <location>
        <begin position="1701"/>
        <end position="1972"/>
    </location>
</feature>
<name>F2U4J0_SALR5</name>
<feature type="region of interest" description="Disordered" evidence="6">
    <location>
        <begin position="643"/>
        <end position="796"/>
    </location>
</feature>
<dbReference type="RefSeq" id="XP_004995792.1">
    <property type="nucleotide sequence ID" value="XM_004995735.1"/>
</dbReference>
<dbReference type="EC" id="3.4.17.24" evidence="4"/>
<feature type="compositionally biased region" description="Low complexity" evidence="6">
    <location>
        <begin position="971"/>
        <end position="982"/>
    </location>
</feature>
<sequence>MQKKAGLKGLSSRHVGAIPQTSPRLVRRGMGGRQLQVRARSPDPGAGISYEDRHHYSMSPNIVRPARSARSARSGAHTPVMSPTPRAPSPVPSSTPPPPQHSAAVAQAESALSGQREQGSGHNVFSYRPTPSPPLVKTPTTGTQPLAPAPAHSSSSSSSSSAPASRKASGSSTTKSKAKESSKSSGSATTSRSTSKSSSKKNASSTGKPLSRSSSCSAKSTGTTGGGSSSSSSSSVGKRGGSGHRRTTSNKKSAKDAVGTAGRILGTIESLSPVNDAEALRLQCSRLGRIVAREERVREAVGHKKAYLTIIVSLLKMMTDDAALEDMARVTALLAAHSSRACARLVDCGATDALCRVMTKSAVRSDAGLVLVMDCLSDISAHDKRLPILCRVSGALKVVLHFAKQKKNEAKMITPALRLLSHVSTNKASALSMHKNGTTLLLMSIMKTNASLTHTDMLRLCCITLAHLISAVPASCISFCKRKGTRLVLGMFSEWNATDKRNKHVDLRRSFVAILRAACSHKTGRKQLAECGGIDLLYHAMNALAGSETETLSSDCCDVLISCMPKLQIPLPRNPITFSPRAEHTAEMLRLTAAPTESVSLSRIQLSGEHGVASPSAVHMRSGGGTLGHAASASAMLTMSASSSPITAPLPLSPTSSSGTGATAGQRRLVVHLPRLPSPSPSARASPSSSSSTTAAAAPRQSGGARQRSLTPTKRTGQRTRTSLDGSDVQTQAQQAQLHQQPRGRRLMTHSLPNSRSSSPYPAQQQQGQQQQQQQQQQRRRLQRRAPPQGRALAEEMRHMTVTTDDGGTDGADEAGPFLPWSPNTIALVAGEYPNCPLFEYDTRVTGMVAHSPAHNADNATHDHSNDDASSMLEAPAGNQMRGEEGTEPLASRSGGGGGGGGRSPSPARASGRRSPRTQRRRTKKQPKSARAKRRSPALAASGSKQRRTRSQKLTRGGGGGGVSRTQHLRTTPASNTTSPASCVSLASESAVSSPGRPLSPDSLRRVQSVPSKLSEEDRSSAFAARHHNRHHDGVAGVAHSHSACVTRPASAVTPMARMAGKSVSVQHIPQRTQTAHQPAQTGSNADGDDDDVDAEEEDVDVGDGGEGEAFGDKADLRDDGSRGREGSDGGETEGDVAAAALDSASVHRGRRRIAPGRYRVSPRVSPTLQRRRPRPPAVQQEEEEEEEEDGDGGGAAGLMMAVRPQHTGDGNGDGDGADGDDEAALFEDDAWSSLPASGRHPMLDGGHDDMNTDDGLSDGLSWSGNGSKKASVDSNVRSGAVRASSEGSEEAVRMWLSGVQERARRSDGRDDDAQWQGRQSHADDAHQGDGQQRAGDDDGPEGAEDQAGVHSEFDTRGQFSERILRGYIDDDDEEDDELAELLSNADSETRPFDLEGPNDDDNDDDDDDDDEDDDGDVMNGDEDGDNEGEVDETRSNVNIDIADYDEGDDEDDEGDNEDDDDDDDNDDDDDADDDDDGGDDDDETDENSDADAESPVPPATARPASSSDTRRQQHPLRRVESADKTMRPTAAAVDDSAVRGSDDGADNGDDAGVSVSSKWTAASATAGGGVPASRSWVSGATSPRGFGGRTIMEFTLAELELLDEMSIEIVDPSFADAWFNDEPQPVPATKPQLAKPCAVDNIPGIAHPRSDMEVDPFYTPPKHLRRSDRKKGGRYFTFTFSFVTPRTIEKHSRVYFAYHYPFSYTALQQHLEALETAARGRRFLRRQLLCRTLCENRCDLLTITSFDAKDLLSCPLERRPYVVLTGRVHPGETNASYMMKGLLDFLCSDHPNAQNLRRRFVFKIVPMLNPDGVAHGSHRCSLSGCDLNRRWAHPEPTQHPTVYCTKRLIQYLLHHGRDVMLYCDFHGHSRRKNVFLYGCRVDDAVGAEQILPDLLASSAPLFSLKGTRFKVEKSKLSTSRVCVWNMGITCSYTMESTYNGPDQGPYKGHQVQPQHLEEMGRVFAQVLPEFAARLRRANR</sequence>
<feature type="compositionally biased region" description="Acidic residues" evidence="6">
    <location>
        <begin position="1181"/>
        <end position="1192"/>
    </location>
</feature>
<feature type="compositionally biased region" description="Gly residues" evidence="6">
    <location>
        <begin position="894"/>
        <end position="903"/>
    </location>
</feature>